<sequence length="204" mass="22196">MTTAAFWDKAAEKYAKDPISDMESYTQTLDIMKDLLQPQHRVLEIGCGTGSTALELAPQVDRYIGTDISSNMVEIATEKLADTNLDHLSFQVAQAHDLPGTGHDVVLALNLLHLVENMGETLGSIYDALPSGGIFISKSALLGEGSWYLGPMIALMRAVGKAPFVARFSEAELIRMMEHAGFTITQTIKQDGMAPRLFVVAQKP</sequence>
<keyword evidence="2" id="KW-0808">Transferase</keyword>
<evidence type="ECO:0000313" key="2">
    <source>
        <dbReference type="EMBL" id="SHG87856.1"/>
    </source>
</evidence>
<keyword evidence="2" id="KW-0489">Methyltransferase</keyword>
<organism evidence="2 3">
    <name type="scientific">Cognatiyoonia sediminum</name>
    <dbReference type="NCBI Taxonomy" id="1508389"/>
    <lineage>
        <taxon>Bacteria</taxon>
        <taxon>Pseudomonadati</taxon>
        <taxon>Pseudomonadota</taxon>
        <taxon>Alphaproteobacteria</taxon>
        <taxon>Rhodobacterales</taxon>
        <taxon>Paracoccaceae</taxon>
        <taxon>Cognatiyoonia</taxon>
    </lineage>
</organism>
<keyword evidence="3" id="KW-1185">Reference proteome</keyword>
<dbReference type="STRING" id="1508389.SAMN05444003_1363"/>
<dbReference type="GO" id="GO:0032259">
    <property type="term" value="P:methylation"/>
    <property type="evidence" value="ECO:0007669"/>
    <property type="project" value="UniProtKB-KW"/>
</dbReference>
<dbReference type="InterPro" id="IPR029063">
    <property type="entry name" value="SAM-dependent_MTases_sf"/>
</dbReference>
<proteinExistence type="predicted"/>
<accession>A0A1M5NE18</accession>
<protein>
    <submittedName>
        <fullName evidence="2">Ubiquinone/menaquinone biosynthesis C-methylase UbiE</fullName>
    </submittedName>
</protein>
<dbReference type="Proteomes" id="UP000184074">
    <property type="component" value="Unassembled WGS sequence"/>
</dbReference>
<feature type="domain" description="Methyltransferase" evidence="1">
    <location>
        <begin position="39"/>
        <end position="140"/>
    </location>
</feature>
<reference evidence="2 3" key="1">
    <citation type="submission" date="2016-11" db="EMBL/GenBank/DDBJ databases">
        <authorList>
            <person name="Jaros S."/>
            <person name="Januszkiewicz K."/>
            <person name="Wedrychowicz H."/>
        </authorList>
    </citation>
    <scope>NUCLEOTIDE SEQUENCE [LARGE SCALE GENOMIC DNA]</scope>
    <source>
        <strain evidence="2 3">DSM 28715</strain>
    </source>
</reference>
<dbReference type="PANTHER" id="PTHR43861">
    <property type="entry name" value="TRANS-ACONITATE 2-METHYLTRANSFERASE-RELATED"/>
    <property type="match status" value="1"/>
</dbReference>
<name>A0A1M5NE18_9RHOB</name>
<dbReference type="AlphaFoldDB" id="A0A1M5NE18"/>
<keyword evidence="2" id="KW-0830">Ubiquinone</keyword>
<evidence type="ECO:0000259" key="1">
    <source>
        <dbReference type="Pfam" id="PF13847"/>
    </source>
</evidence>
<dbReference type="Gene3D" id="3.40.50.150">
    <property type="entry name" value="Vaccinia Virus protein VP39"/>
    <property type="match status" value="1"/>
</dbReference>
<evidence type="ECO:0000313" key="3">
    <source>
        <dbReference type="Proteomes" id="UP000184074"/>
    </source>
</evidence>
<dbReference type="EMBL" id="FQXB01000001">
    <property type="protein sequence ID" value="SHG87856.1"/>
    <property type="molecule type" value="Genomic_DNA"/>
</dbReference>
<gene>
    <name evidence="2" type="ORF">SAMN05444003_1363</name>
</gene>
<dbReference type="OrthoDB" id="5642573at2"/>
<dbReference type="CDD" id="cd02440">
    <property type="entry name" value="AdoMet_MTases"/>
    <property type="match status" value="1"/>
</dbReference>
<dbReference type="GO" id="GO:0008168">
    <property type="term" value="F:methyltransferase activity"/>
    <property type="evidence" value="ECO:0007669"/>
    <property type="project" value="UniProtKB-KW"/>
</dbReference>
<dbReference type="SUPFAM" id="SSF53335">
    <property type="entry name" value="S-adenosyl-L-methionine-dependent methyltransferases"/>
    <property type="match status" value="1"/>
</dbReference>
<dbReference type="Pfam" id="PF13847">
    <property type="entry name" value="Methyltransf_31"/>
    <property type="match status" value="1"/>
</dbReference>
<dbReference type="InterPro" id="IPR025714">
    <property type="entry name" value="Methyltranfer_dom"/>
</dbReference>